<keyword evidence="2" id="KW-1185">Reference proteome</keyword>
<dbReference type="PANTHER" id="PTHR12138:SF162">
    <property type="entry name" value="CHROMOSOME UNDETERMINED SCAFFOLD_275, WHOLE GENOME SHOTGUN SEQUENCE"/>
    <property type="match status" value="1"/>
</dbReference>
<name>A0A7N9CTZ2_MACFA</name>
<dbReference type="Proteomes" id="UP000233100">
    <property type="component" value="Chromosome 3"/>
</dbReference>
<dbReference type="AlphaFoldDB" id="A0A7N9CTZ2"/>
<dbReference type="PANTHER" id="PTHR12138">
    <property type="entry name" value="PRIMATE-EXPANDED PROTEIN FAMILY"/>
    <property type="match status" value="1"/>
</dbReference>
<reference evidence="1 2" key="1">
    <citation type="submission" date="2013-03" db="EMBL/GenBank/DDBJ databases">
        <authorList>
            <person name="Warren W."/>
            <person name="Wilson R.K."/>
        </authorList>
    </citation>
    <scope>NUCLEOTIDE SEQUENCE</scope>
</reference>
<proteinExistence type="predicted"/>
<dbReference type="Ensembl" id="ENSMFAT00000080759.1">
    <property type="protein sequence ID" value="ENSMFAP00000056007.1"/>
    <property type="gene ID" value="ENSMFAG00000059777.1"/>
</dbReference>
<dbReference type="PRINTS" id="PR02045">
    <property type="entry name" value="F138DOMAIN"/>
</dbReference>
<sequence length="142" mass="15266">MLLRFLAPKWSLQEVFVFETGLCPVTQAGVQSQLTAASTSWARDPPASASHVAGTTGTQHYTWPIFVEVGFHRITQAGLNLLGSRSSCLGLPKCSSMPSPTTFLIITLNVPLTWGSVPGTSESQRLQPCAAANCSKFCWILP</sequence>
<reference evidence="1" key="2">
    <citation type="submission" date="2025-08" db="UniProtKB">
        <authorList>
            <consortium name="Ensembl"/>
        </authorList>
    </citation>
    <scope>IDENTIFICATION</scope>
</reference>
<reference evidence="1" key="3">
    <citation type="submission" date="2025-09" db="UniProtKB">
        <authorList>
            <consortium name="Ensembl"/>
        </authorList>
    </citation>
    <scope>IDENTIFICATION</scope>
</reference>
<accession>A0A7N9CTZ2</accession>
<evidence type="ECO:0000313" key="1">
    <source>
        <dbReference type="Ensembl" id="ENSMFAP00000056007.1"/>
    </source>
</evidence>
<protein>
    <submittedName>
        <fullName evidence="1">Uncharacterized protein</fullName>
    </submittedName>
</protein>
<dbReference type="GeneTree" id="ENSGT01030000240062"/>
<evidence type="ECO:0000313" key="2">
    <source>
        <dbReference type="Proteomes" id="UP000233100"/>
    </source>
</evidence>
<organism evidence="1 2">
    <name type="scientific">Macaca fascicularis</name>
    <name type="common">Crab-eating macaque</name>
    <name type="synonym">Cynomolgus monkey</name>
    <dbReference type="NCBI Taxonomy" id="9541"/>
    <lineage>
        <taxon>Eukaryota</taxon>
        <taxon>Metazoa</taxon>
        <taxon>Chordata</taxon>
        <taxon>Craniata</taxon>
        <taxon>Vertebrata</taxon>
        <taxon>Euteleostomi</taxon>
        <taxon>Mammalia</taxon>
        <taxon>Eutheria</taxon>
        <taxon>Euarchontoglires</taxon>
        <taxon>Primates</taxon>
        <taxon>Haplorrhini</taxon>
        <taxon>Catarrhini</taxon>
        <taxon>Cercopithecidae</taxon>
        <taxon>Cercopithecinae</taxon>
        <taxon>Macaca</taxon>
    </lineage>
</organism>